<protein>
    <submittedName>
        <fullName evidence="1">Uncharacterized protein</fullName>
    </submittedName>
</protein>
<dbReference type="SUPFAM" id="SSF47113">
    <property type="entry name" value="Histone-fold"/>
    <property type="match status" value="1"/>
</dbReference>
<proteinExistence type="predicted"/>
<dbReference type="EMBL" id="OE006819">
    <property type="protein sequence ID" value="CAD7462901.1"/>
    <property type="molecule type" value="Genomic_DNA"/>
</dbReference>
<sequence length="63" mass="7398">MSSSIQHHPPRWRVRKKCYTNSMDEKQKYLFVGEIFPVGRIHRLLKELAGAVVPVYFAAIMEH</sequence>
<reference evidence="1" key="1">
    <citation type="submission" date="2020-11" db="EMBL/GenBank/DDBJ databases">
        <authorList>
            <person name="Tran Van P."/>
        </authorList>
    </citation>
    <scope>NUCLEOTIDE SEQUENCE</scope>
</reference>
<gene>
    <name evidence="1" type="ORF">TTEB3V08_LOCUS10790</name>
</gene>
<dbReference type="AlphaFoldDB" id="A0A7R9IQU9"/>
<name>A0A7R9IQU9_9NEOP</name>
<dbReference type="Gene3D" id="1.10.20.10">
    <property type="entry name" value="Histone, subunit A"/>
    <property type="match status" value="1"/>
</dbReference>
<dbReference type="GO" id="GO:0046982">
    <property type="term" value="F:protein heterodimerization activity"/>
    <property type="evidence" value="ECO:0007669"/>
    <property type="project" value="InterPro"/>
</dbReference>
<organism evidence="1">
    <name type="scientific">Timema tahoe</name>
    <dbReference type="NCBI Taxonomy" id="61484"/>
    <lineage>
        <taxon>Eukaryota</taxon>
        <taxon>Metazoa</taxon>
        <taxon>Ecdysozoa</taxon>
        <taxon>Arthropoda</taxon>
        <taxon>Hexapoda</taxon>
        <taxon>Insecta</taxon>
        <taxon>Pterygota</taxon>
        <taxon>Neoptera</taxon>
        <taxon>Polyneoptera</taxon>
        <taxon>Phasmatodea</taxon>
        <taxon>Timematodea</taxon>
        <taxon>Timematoidea</taxon>
        <taxon>Timematidae</taxon>
        <taxon>Timema</taxon>
    </lineage>
</organism>
<accession>A0A7R9IQU9</accession>
<evidence type="ECO:0000313" key="1">
    <source>
        <dbReference type="EMBL" id="CAD7462901.1"/>
    </source>
</evidence>
<dbReference type="InterPro" id="IPR009072">
    <property type="entry name" value="Histone-fold"/>
</dbReference>